<name>Q47771_ENTFL</name>
<reference evidence="3 4" key="3">
    <citation type="submission" date="2019-02" db="EMBL/GenBank/DDBJ databases">
        <title>Bacteria dissemination in different level of health care in South Africa: the effectiveness of infections prevention and control.</title>
        <authorList>
            <person name="Shobo C."/>
            <person name="Amoako D.G."/>
            <person name="Allam M."/>
            <person name="Ismail A."/>
            <person name="Bester L.A."/>
            <person name="Essack S.Y."/>
        </authorList>
    </citation>
    <scope>NUCLEOTIDE SEQUENCE [LARGE SCALE GENOMIC DNA]</scope>
    <source>
        <strain evidence="3 4">2SIL2</strain>
    </source>
</reference>
<evidence type="ECO:0000313" key="2">
    <source>
        <dbReference type="EMBL" id="BAJ34829.1"/>
    </source>
</evidence>
<proteinExistence type="predicted"/>
<reference evidence="2" key="2">
    <citation type="submission" date="2010-05" db="EMBL/GenBank/DDBJ databases">
        <title>Characterization of the Vancomycin-resistant Enterococci isolated from Human Patients and Livestock in Taiwan: High Incidence of Multiple-Drug Resistant Pheromone Responsive Plasmids and Evidence of Transmission of VRE from Livestock to Human.</title>
        <authorList>
            <person name="Tomita H."/>
            <person name="Lu J."/>
            <person name="Ike Y."/>
        </authorList>
    </citation>
    <scope>NUCLEOTIDE SEQUENCE</scope>
    <source>
        <plasmid evidence="2">pTW9</plasmid>
    </source>
</reference>
<dbReference type="Proteomes" id="UP000305511">
    <property type="component" value="Unassembled WGS sequence"/>
</dbReference>
<dbReference type="EMBL" id="SIYF01000360">
    <property type="protein sequence ID" value="TKK75883.1"/>
    <property type="molecule type" value="Genomic_DNA"/>
</dbReference>
<geneLocation type="plasmid" evidence="1">
    <name>pYI17</name>
</geneLocation>
<dbReference type="EMBL" id="D78257">
    <property type="protein sequence ID" value="BAA11322.1"/>
    <property type="molecule type" value="Genomic_DNA"/>
</dbReference>
<sequence>MENREKIIQLLENPLISGYGIEKMSNGRLYSANFQRYKKRVAKEKQPMVIFDTMSVKVEKLLLELTEEVLRVQPKTKQEYREMVARYSFRNGEN</sequence>
<evidence type="ECO:0000313" key="4">
    <source>
        <dbReference type="Proteomes" id="UP000305511"/>
    </source>
</evidence>
<protein>
    <submittedName>
        <fullName evidence="1">Enterococcus faecalis plasmid pYI17 DNA, bacteriocin related region</fullName>
    </submittedName>
</protein>
<keyword evidence="1" id="KW-0614">Plasmid</keyword>
<evidence type="ECO:0000313" key="3">
    <source>
        <dbReference type="EMBL" id="TKK75883.1"/>
    </source>
</evidence>
<organism evidence="1">
    <name type="scientific">Enterococcus faecalis</name>
    <name type="common">Streptococcus faecalis</name>
    <dbReference type="NCBI Taxonomy" id="1351"/>
    <lineage>
        <taxon>Bacteria</taxon>
        <taxon>Bacillati</taxon>
        <taxon>Bacillota</taxon>
        <taxon>Bacilli</taxon>
        <taxon>Lactobacillales</taxon>
        <taxon>Enterococcaceae</taxon>
        <taxon>Enterococcus</taxon>
    </lineage>
</organism>
<evidence type="ECO:0000313" key="1">
    <source>
        <dbReference type="EMBL" id="BAA11322.1"/>
    </source>
</evidence>
<gene>
    <name evidence="3" type="ORF">EY666_13465</name>
</gene>
<accession>Q47771</accession>
<dbReference type="EMBL" id="AB563188">
    <property type="protein sequence ID" value="BAJ34829.1"/>
    <property type="molecule type" value="Genomic_DNA"/>
</dbReference>
<dbReference type="AlphaFoldDB" id="Q47771"/>
<geneLocation type="plasmid" evidence="2">
    <name>pTW9</name>
</geneLocation>
<dbReference type="RefSeq" id="WP_002394798.1">
    <property type="nucleotide sequence ID" value="NC_014726.1"/>
</dbReference>
<reference evidence="1" key="1">
    <citation type="submission" date="1995-11" db="EMBL/GenBank/DDBJ databases">
        <authorList>
            <person name="Tomita H."/>
            <person name="Fujimoto S."/>
            <person name="Tanimoto K."/>
            <person name="Ike Y."/>
        </authorList>
    </citation>
    <scope>NUCLEOTIDE SEQUENCE</scope>
    <source>
        <plasmid evidence="1">pYI17</plasmid>
    </source>
</reference>